<dbReference type="Proteomes" id="UP000235392">
    <property type="component" value="Unassembled WGS sequence"/>
</dbReference>
<feature type="compositionally biased region" description="Acidic residues" evidence="1">
    <location>
        <begin position="520"/>
        <end position="533"/>
    </location>
</feature>
<feature type="region of interest" description="Disordered" evidence="1">
    <location>
        <begin position="520"/>
        <end position="555"/>
    </location>
</feature>
<protein>
    <recommendedName>
        <fullName evidence="4">MULE transposase domain-containing protein</fullName>
    </recommendedName>
</protein>
<accession>A0A2N5U501</accession>
<evidence type="ECO:0000256" key="1">
    <source>
        <dbReference type="SAM" id="MobiDB-lite"/>
    </source>
</evidence>
<proteinExistence type="predicted"/>
<evidence type="ECO:0008006" key="4">
    <source>
        <dbReference type="Google" id="ProtNLM"/>
    </source>
</evidence>
<gene>
    <name evidence="2" type="ORF">PCASD_13953</name>
</gene>
<dbReference type="AlphaFoldDB" id="A0A2N5U501"/>
<organism evidence="2 3">
    <name type="scientific">Puccinia coronata f. sp. avenae</name>
    <dbReference type="NCBI Taxonomy" id="200324"/>
    <lineage>
        <taxon>Eukaryota</taxon>
        <taxon>Fungi</taxon>
        <taxon>Dikarya</taxon>
        <taxon>Basidiomycota</taxon>
        <taxon>Pucciniomycotina</taxon>
        <taxon>Pucciniomycetes</taxon>
        <taxon>Pucciniales</taxon>
        <taxon>Pucciniaceae</taxon>
        <taxon>Puccinia</taxon>
    </lineage>
</organism>
<dbReference type="PANTHER" id="PTHR48159">
    <property type="entry name" value="MULE DOMAIN-CONTAINING PROTEIN"/>
    <property type="match status" value="1"/>
</dbReference>
<sequence length="728" mass="82085">MPETQLPVIVSQQSQWPDTYPMVESLFDVVPLPFTQEYAAPAGTVVAPNSLRLVRKFGGTLADFPTNPHTFSIPGQSLEDAGFFVKAMQATVLWVCNKPGKKEPDEVIPATTGSQQLPQANWFAQVWLQSLVLCMSWKDIHALLRCPDLLNLDKSLYRVEGSRIGYDQVRYLIRTSMCVLARRKADVFESVTSWEESLRKAGWNTYLPVSQDSPNFIFAIQSPWQKEQLIKHGRGIIMVDSTHNSVNNLCLSDGRKVSLYTVIIHDPVVGKGLPVCWAFTASASTAPIEKVFRWLWTTNARSIQDLSSRAEEAINEFQSIIYGDDPEKLLSEFYNKWILINPKFIAHVKKQWGKNLSQCAISFRTTPYQGINTNNYTEAWHRVLKSRYIPPPECRRLDELIQIFSEQVLPDYQMEHHKVETGTIRQTTDKFQRHTKEKGESYTTTVTHLLGIHRTQFLNHFEISSFTNPTQAFYLVKFEDGGAGLKKRLTALNPVEHVIRPPDSFFERSNLLALSRANDNVEEEMDEDSESDCDTPVINPLKRKRGANKDLPSLPSCPIPAPANQPEVAEEVPIDDLHQAQKLSLNSASSAIQKASKLLKTADNRRQFASNLSCAAMINFKDQCDHLSMRVQVKCSKVRFSPTASFPGIAVVGCMPTNEISKMIADMLAAAWKSLQRTQSALANVKNKEEFIGKSSVTEMDSFKNMAYKILGVIEEGSPDVPARRQLR</sequence>
<reference evidence="2 3" key="1">
    <citation type="submission" date="2017-11" db="EMBL/GenBank/DDBJ databases">
        <title>De novo assembly and phasing of dikaryotic genomes from two isolates of Puccinia coronata f. sp. avenae, the causal agent of oat crown rust.</title>
        <authorList>
            <person name="Miller M.E."/>
            <person name="Zhang Y."/>
            <person name="Omidvar V."/>
            <person name="Sperschneider J."/>
            <person name="Schwessinger B."/>
            <person name="Raley C."/>
            <person name="Palmer J.M."/>
            <person name="Garnica D."/>
            <person name="Upadhyaya N."/>
            <person name="Rathjen J."/>
            <person name="Taylor J.M."/>
            <person name="Park R.F."/>
            <person name="Dodds P.N."/>
            <person name="Hirsch C.D."/>
            <person name="Kianian S.F."/>
            <person name="Figueroa M."/>
        </authorList>
    </citation>
    <scope>NUCLEOTIDE SEQUENCE [LARGE SCALE GENOMIC DNA]</scope>
    <source>
        <strain evidence="2">12SD80</strain>
    </source>
</reference>
<evidence type="ECO:0000313" key="3">
    <source>
        <dbReference type="Proteomes" id="UP000235392"/>
    </source>
</evidence>
<evidence type="ECO:0000313" key="2">
    <source>
        <dbReference type="EMBL" id="PLW32831.1"/>
    </source>
</evidence>
<dbReference type="EMBL" id="PGCI01000234">
    <property type="protein sequence ID" value="PLW32831.1"/>
    <property type="molecule type" value="Genomic_DNA"/>
</dbReference>
<name>A0A2N5U501_9BASI</name>
<dbReference type="PANTHER" id="PTHR48159:SF1">
    <property type="entry name" value="MEMBRANE-ASSOCIATED GIANT PROTEIN ANTIGEN, PUTATIVE-RELATED"/>
    <property type="match status" value="1"/>
</dbReference>
<comment type="caution">
    <text evidence="2">The sequence shown here is derived from an EMBL/GenBank/DDBJ whole genome shotgun (WGS) entry which is preliminary data.</text>
</comment>